<dbReference type="InterPro" id="IPR001611">
    <property type="entry name" value="Leu-rich_rpt"/>
</dbReference>
<keyword evidence="2" id="KW-0677">Repeat</keyword>
<keyword evidence="1" id="KW-0433">Leucine-rich repeat</keyword>
<dbReference type="Pfam" id="PF12799">
    <property type="entry name" value="LRR_4"/>
    <property type="match status" value="1"/>
</dbReference>
<keyword evidence="3" id="KW-0732">Signal</keyword>
<dbReference type="InterPro" id="IPR025875">
    <property type="entry name" value="Leu-rich_rpt_4"/>
</dbReference>
<dbReference type="EMBL" id="NVUL01000106">
    <property type="protein sequence ID" value="PCI74192.1"/>
    <property type="molecule type" value="Genomic_DNA"/>
</dbReference>
<dbReference type="AlphaFoldDB" id="A0A2A4WUS4"/>
<evidence type="ECO:0000313" key="5">
    <source>
        <dbReference type="Proteomes" id="UP000218767"/>
    </source>
</evidence>
<feature type="chain" id="PRO_5012607729" description="Leucine-rich repeat domain-containing protein" evidence="3">
    <location>
        <begin position="34"/>
        <end position="180"/>
    </location>
</feature>
<evidence type="ECO:0000256" key="3">
    <source>
        <dbReference type="SAM" id="SignalP"/>
    </source>
</evidence>
<dbReference type="Gene3D" id="3.80.10.10">
    <property type="entry name" value="Ribonuclease Inhibitor"/>
    <property type="match status" value="1"/>
</dbReference>
<name>A0A2A4WUS4_9GAMM</name>
<dbReference type="Proteomes" id="UP000218767">
    <property type="component" value="Unassembled WGS sequence"/>
</dbReference>
<accession>A0A2A4WUS4</accession>
<proteinExistence type="predicted"/>
<dbReference type="SUPFAM" id="SSF52058">
    <property type="entry name" value="L domain-like"/>
    <property type="match status" value="1"/>
</dbReference>
<feature type="signal peptide" evidence="3">
    <location>
        <begin position="1"/>
        <end position="33"/>
    </location>
</feature>
<organism evidence="4 5">
    <name type="scientific">SAR86 cluster bacterium</name>
    <dbReference type="NCBI Taxonomy" id="2030880"/>
    <lineage>
        <taxon>Bacteria</taxon>
        <taxon>Pseudomonadati</taxon>
        <taxon>Pseudomonadota</taxon>
        <taxon>Gammaproteobacteria</taxon>
        <taxon>SAR86 cluster</taxon>
    </lineage>
</organism>
<gene>
    <name evidence="4" type="ORF">COB20_15370</name>
</gene>
<reference evidence="5" key="1">
    <citation type="submission" date="2017-08" db="EMBL/GenBank/DDBJ databases">
        <title>A dynamic microbial community with high functional redundancy inhabits the cold, oxic subseafloor aquifer.</title>
        <authorList>
            <person name="Tully B.J."/>
            <person name="Wheat C.G."/>
            <person name="Glazer B.T."/>
            <person name="Huber J.A."/>
        </authorList>
    </citation>
    <scope>NUCLEOTIDE SEQUENCE [LARGE SCALE GENOMIC DNA]</scope>
</reference>
<dbReference type="PROSITE" id="PS51257">
    <property type="entry name" value="PROKAR_LIPOPROTEIN"/>
    <property type="match status" value="1"/>
</dbReference>
<dbReference type="PROSITE" id="PS51450">
    <property type="entry name" value="LRR"/>
    <property type="match status" value="1"/>
</dbReference>
<sequence>MKNCLNQVVSSTSKASKLVGAALLILVSACSQNYTVSVNNQAVFDPSGRLFNGELADPDLQGCVNIAMQQQSTQNAELLRVLSCGSSEVETVEAIEQLTQLRFLDLSNNFIRDLSPLQGLRLLGGLNLMNNEIVDIGPLLNMTNLVSVNLIGNNNIVCQQLLILEGRLGSNLTRPESCRN</sequence>
<comment type="caution">
    <text evidence="4">The sequence shown here is derived from an EMBL/GenBank/DDBJ whole genome shotgun (WGS) entry which is preliminary data.</text>
</comment>
<evidence type="ECO:0000256" key="1">
    <source>
        <dbReference type="ARBA" id="ARBA00022614"/>
    </source>
</evidence>
<evidence type="ECO:0008006" key="6">
    <source>
        <dbReference type="Google" id="ProtNLM"/>
    </source>
</evidence>
<evidence type="ECO:0000256" key="2">
    <source>
        <dbReference type="ARBA" id="ARBA00022737"/>
    </source>
</evidence>
<protein>
    <recommendedName>
        <fullName evidence="6">Leucine-rich repeat domain-containing protein</fullName>
    </recommendedName>
</protein>
<dbReference type="InterPro" id="IPR032675">
    <property type="entry name" value="LRR_dom_sf"/>
</dbReference>
<evidence type="ECO:0000313" key="4">
    <source>
        <dbReference type="EMBL" id="PCI74192.1"/>
    </source>
</evidence>